<dbReference type="RefSeq" id="WP_066181328.1">
    <property type="nucleotide sequence ID" value="NZ_LQZT01000034.1"/>
</dbReference>
<sequence length="391" mass="43058">MDGFLSVVSVVLRVLVLLAVAALVFSMTADALELSRNGKTYSFDLALPKGVAFKARGVDRVLRYRGIDISLRLIQDEYADCGQLVSERERRMFDRGQYVSDAGTIISQKECEVSLFGPKGASLSSYIYLEICQCYVAIHLTYPNDVAFDAVVPVISGFGDAFSNRRKIPETATVAETVEPDWKEAFDIFRQRNLTAQLAYNIYSQSTSFALASERETKAAVTYLASLFGISDYDVQNGFSGGIDWVYDVETGKALYEMSPQAIARSISSCYKRGNPGANCSLNYHQEMGCRMTKKWAELCSTPDRPGISGIYDLCWGEPRGDMPMLPVVADNAERSVQLPTNGKGGKGAKAKGEAVTKNTEKVAVAYCDDDIWRQYYARTPSDSIPAGFEP</sequence>
<keyword evidence="2" id="KW-1185">Reference proteome</keyword>
<protein>
    <submittedName>
        <fullName evidence="1">Uncharacterized protein</fullName>
    </submittedName>
</protein>
<dbReference type="STRING" id="1480615.AWJ14_17285"/>
<evidence type="ECO:0000313" key="1">
    <source>
        <dbReference type="EMBL" id="OCW56683.1"/>
    </source>
</evidence>
<dbReference type="AlphaFoldDB" id="A0A1C1YT26"/>
<dbReference type="OrthoDB" id="7500285at2"/>
<gene>
    <name evidence="1" type="ORF">AWJ14_17285</name>
</gene>
<dbReference type="Proteomes" id="UP000094795">
    <property type="component" value="Unassembled WGS sequence"/>
</dbReference>
<name>A0A1C1YT26_9HYPH</name>
<comment type="caution">
    <text evidence="1">The sequence shown here is derived from an EMBL/GenBank/DDBJ whole genome shotgun (WGS) entry which is preliminary data.</text>
</comment>
<organism evidence="1 2">
    <name type="scientific">Hoeflea olei</name>
    <dbReference type="NCBI Taxonomy" id="1480615"/>
    <lineage>
        <taxon>Bacteria</taxon>
        <taxon>Pseudomonadati</taxon>
        <taxon>Pseudomonadota</taxon>
        <taxon>Alphaproteobacteria</taxon>
        <taxon>Hyphomicrobiales</taxon>
        <taxon>Rhizobiaceae</taxon>
        <taxon>Hoeflea</taxon>
    </lineage>
</organism>
<dbReference type="EMBL" id="LQZT01000034">
    <property type="protein sequence ID" value="OCW56683.1"/>
    <property type="molecule type" value="Genomic_DNA"/>
</dbReference>
<proteinExistence type="predicted"/>
<evidence type="ECO:0000313" key="2">
    <source>
        <dbReference type="Proteomes" id="UP000094795"/>
    </source>
</evidence>
<reference evidence="1 2" key="1">
    <citation type="submission" date="2015-12" db="EMBL/GenBank/DDBJ databases">
        <authorList>
            <person name="Shamseldin A."/>
            <person name="Moawad H."/>
            <person name="Abd El-Rahim W.M."/>
            <person name="Sadowsky M.J."/>
        </authorList>
    </citation>
    <scope>NUCLEOTIDE SEQUENCE [LARGE SCALE GENOMIC DNA]</scope>
    <source>
        <strain evidence="1 2">JC234</strain>
    </source>
</reference>
<accession>A0A1C1YT26</accession>